<protein>
    <submittedName>
        <fullName evidence="1">Uncharacterized protein</fullName>
    </submittedName>
</protein>
<gene>
    <name evidence="1" type="ordered locus">Ecaj_0736</name>
</gene>
<name>A0ACA6AW90_EHRCJ</name>
<dbReference type="EMBL" id="CP000107">
    <property type="protein sequence ID" value="AAZ68768.1"/>
    <property type="molecule type" value="Genomic_DNA"/>
</dbReference>
<evidence type="ECO:0000313" key="2">
    <source>
        <dbReference type="Proteomes" id="UP000000435"/>
    </source>
</evidence>
<keyword evidence="2" id="KW-1185">Reference proteome</keyword>
<organism evidence="1 2">
    <name type="scientific">Ehrlichia canis (strain Jake)</name>
    <dbReference type="NCBI Taxonomy" id="269484"/>
    <lineage>
        <taxon>Bacteria</taxon>
        <taxon>Pseudomonadati</taxon>
        <taxon>Pseudomonadota</taxon>
        <taxon>Alphaproteobacteria</taxon>
        <taxon>Rickettsiales</taxon>
        <taxon>Anaplasmataceae</taxon>
        <taxon>Ehrlichia</taxon>
    </lineage>
</organism>
<evidence type="ECO:0000313" key="1">
    <source>
        <dbReference type="EMBL" id="AAZ68768.1"/>
    </source>
</evidence>
<accession>A0ACA6AW90</accession>
<reference evidence="2" key="1">
    <citation type="journal article" date="2006" name="J. Bacteriol.">
        <title>The genome of the obligately intracellular bacterium Ehrlichia canis reveals themes of complex membrane structure and immune evasion strategies.</title>
        <authorList>
            <person name="Mavromatis K."/>
            <person name="Doyle C.K."/>
            <person name="Lykidis A."/>
            <person name="Ivanova N."/>
            <person name="Francino M.P."/>
            <person name="Chain P."/>
            <person name="Shin M."/>
            <person name="Malfatti S."/>
            <person name="Larimer F."/>
            <person name="Copeland A."/>
            <person name="Detter J.C."/>
            <person name="Land M."/>
            <person name="Richardson P.M."/>
            <person name="Yu X.J."/>
            <person name="Walker D.H."/>
            <person name="McBride J.W."/>
            <person name="Kyrpides N.C."/>
        </authorList>
    </citation>
    <scope>NUCLEOTIDE SEQUENCE [LARGE SCALE GENOMIC DNA]</scope>
    <source>
        <strain evidence="2">Jake</strain>
    </source>
</reference>
<sequence length="188" mass="21308">MDTTAIVLLVLLIVMLLLLVLLAVAAVKCQKQYNFLKEENKKLLACCEEASDYSQELVSQNDKLKKESERIKSKSDKLERELKNKMQKFFSDQVSEYEDLKESCIELINIRGESVKKLFDDVKQDMSPESVKCLIDTNILFLQKSITYEIDSSKNTLEKRLSDQFPSNDIEGASVSSTGGNVQPNDIA</sequence>
<dbReference type="Proteomes" id="UP000000435">
    <property type="component" value="Chromosome"/>
</dbReference>
<proteinExistence type="predicted"/>